<dbReference type="Gene3D" id="2.60.40.10">
    <property type="entry name" value="Immunoglobulins"/>
    <property type="match status" value="1"/>
</dbReference>
<dbReference type="Pfam" id="PF14517">
    <property type="entry name" value="Tachylectin"/>
    <property type="match status" value="1"/>
</dbReference>
<dbReference type="InterPro" id="IPR023294">
    <property type="entry name" value="Tachylectin2"/>
</dbReference>
<dbReference type="RefSeq" id="WP_188504043.1">
    <property type="nucleotide sequence ID" value="NZ_BMER01000001.1"/>
</dbReference>
<gene>
    <name evidence="3" type="ORF">GCM10007415_01580</name>
</gene>
<feature type="domain" description="Tachylectin 2" evidence="2">
    <location>
        <begin position="235"/>
        <end position="354"/>
    </location>
</feature>
<dbReference type="AlphaFoldDB" id="A0A917M3X5"/>
<organism evidence="3 4">
    <name type="scientific">Parapedobacter pyrenivorans</name>
    <dbReference type="NCBI Taxonomy" id="1305674"/>
    <lineage>
        <taxon>Bacteria</taxon>
        <taxon>Pseudomonadati</taxon>
        <taxon>Bacteroidota</taxon>
        <taxon>Sphingobacteriia</taxon>
        <taxon>Sphingobacteriales</taxon>
        <taxon>Sphingobacteriaceae</taxon>
        <taxon>Parapedobacter</taxon>
    </lineage>
</organism>
<feature type="signal peptide" evidence="1">
    <location>
        <begin position="1"/>
        <end position="22"/>
    </location>
</feature>
<sequence>MKRKSTNRFVFIALTAAMMIIAGCGKWDDVHQQFVGSGEITYTGKADSISTRGGVNRLELSWLFTSDPKISKYKVYWNNRRDSIIRDFQRATGVDTVRLMLDNMAEGTYHFEIYTFDADGNTSVKAEAIGRVYGSQYQSELLSRAFRASTRFGNDRLLNWIPADESLVRNELIYTDADGTLVEVWIDKTAETTLLENIPLAADFKLRSVFLPEATALDTFYTDFETIAYGYTWLNWNDYRFVFGNHGSLMFVHNNGNLYRSTANTSGDEMNYNLPTQIGNGWTIFETVFTNRNTLIGWYKSIAGVFRYNFDHVNVAFTDQAQIGVGGWDAFDVLFPFQGDVMARLAASPTLYRYGVDAAENFSGVVNEIVGNDPWDQYTLLAASGSNIFGKTADGRLWRIPVTGNTAGTRQLVAENWSNVVAVTVQGDDLLAKTDQGELWQHPVNPAGTLGQPVQIKIPSGEARL</sequence>
<dbReference type="InterPro" id="IPR013783">
    <property type="entry name" value="Ig-like_fold"/>
</dbReference>
<dbReference type="Gene3D" id="2.115.10.10">
    <property type="entry name" value="Tachylectin 2"/>
    <property type="match status" value="1"/>
</dbReference>
<evidence type="ECO:0000313" key="4">
    <source>
        <dbReference type="Proteomes" id="UP000660862"/>
    </source>
</evidence>
<keyword evidence="4" id="KW-1185">Reference proteome</keyword>
<evidence type="ECO:0000259" key="2">
    <source>
        <dbReference type="Pfam" id="PF14517"/>
    </source>
</evidence>
<protein>
    <recommendedName>
        <fullName evidence="2">Tachylectin 2 domain-containing protein</fullName>
    </recommendedName>
</protein>
<dbReference type="EMBL" id="BMER01000001">
    <property type="protein sequence ID" value="GGG73881.1"/>
    <property type="molecule type" value="Genomic_DNA"/>
</dbReference>
<accession>A0A917M3X5</accession>
<comment type="caution">
    <text evidence="3">The sequence shown here is derived from an EMBL/GenBank/DDBJ whole genome shotgun (WGS) entry which is preliminary data.</text>
</comment>
<evidence type="ECO:0000313" key="3">
    <source>
        <dbReference type="EMBL" id="GGG73881.1"/>
    </source>
</evidence>
<dbReference type="SUPFAM" id="SSF50934">
    <property type="entry name" value="Tachylectin-2"/>
    <property type="match status" value="1"/>
</dbReference>
<feature type="chain" id="PRO_5037023063" description="Tachylectin 2 domain-containing protein" evidence="1">
    <location>
        <begin position="23"/>
        <end position="465"/>
    </location>
</feature>
<dbReference type="PROSITE" id="PS51257">
    <property type="entry name" value="PROKAR_LIPOPROTEIN"/>
    <property type="match status" value="1"/>
</dbReference>
<reference evidence="3" key="2">
    <citation type="submission" date="2020-09" db="EMBL/GenBank/DDBJ databases">
        <authorList>
            <person name="Sun Q."/>
            <person name="Zhou Y."/>
        </authorList>
    </citation>
    <scope>NUCLEOTIDE SEQUENCE</scope>
    <source>
        <strain evidence="3">CGMCC 1.12195</strain>
    </source>
</reference>
<reference evidence="3" key="1">
    <citation type="journal article" date="2014" name="Int. J. Syst. Evol. Microbiol.">
        <title>Complete genome sequence of Corynebacterium casei LMG S-19264T (=DSM 44701T), isolated from a smear-ripened cheese.</title>
        <authorList>
            <consortium name="US DOE Joint Genome Institute (JGI-PGF)"/>
            <person name="Walter F."/>
            <person name="Albersmeier A."/>
            <person name="Kalinowski J."/>
            <person name="Ruckert C."/>
        </authorList>
    </citation>
    <scope>NUCLEOTIDE SEQUENCE</scope>
    <source>
        <strain evidence="3">CGMCC 1.12195</strain>
    </source>
</reference>
<name>A0A917M3X5_9SPHI</name>
<evidence type="ECO:0000256" key="1">
    <source>
        <dbReference type="SAM" id="SignalP"/>
    </source>
</evidence>
<proteinExistence type="predicted"/>
<keyword evidence="1" id="KW-0732">Signal</keyword>
<dbReference type="InterPro" id="IPR036813">
    <property type="entry name" value="Tachylectin2_sf"/>
</dbReference>
<dbReference type="Proteomes" id="UP000660862">
    <property type="component" value="Unassembled WGS sequence"/>
</dbReference>
<dbReference type="Gene3D" id="2.20.25.650">
    <property type="entry name" value="Tachylectin-2-like"/>
    <property type="match status" value="1"/>
</dbReference>
<dbReference type="Pfam" id="PF16389">
    <property type="entry name" value="DUF4998"/>
    <property type="match status" value="1"/>
</dbReference>